<feature type="chain" id="PRO_5009522262" description="Lipocalin-like domain-containing protein" evidence="1">
    <location>
        <begin position="19"/>
        <end position="134"/>
    </location>
</feature>
<name>A0A1F5X1E1_9BACT</name>
<organism evidence="2 3">
    <name type="scientific">Candidatus Giovannonibacteria bacterium RIFCSPLOWO2_01_FULL_45_34</name>
    <dbReference type="NCBI Taxonomy" id="1798351"/>
    <lineage>
        <taxon>Bacteria</taxon>
        <taxon>Candidatus Giovannoniibacteriota</taxon>
    </lineage>
</organism>
<accession>A0A1F5X1E1</accession>
<gene>
    <name evidence="2" type="ORF">A2930_03895</name>
</gene>
<reference evidence="2 3" key="1">
    <citation type="journal article" date="2016" name="Nat. Commun.">
        <title>Thousands of microbial genomes shed light on interconnected biogeochemical processes in an aquifer system.</title>
        <authorList>
            <person name="Anantharaman K."/>
            <person name="Brown C.T."/>
            <person name="Hug L.A."/>
            <person name="Sharon I."/>
            <person name="Castelle C.J."/>
            <person name="Probst A.J."/>
            <person name="Thomas B.C."/>
            <person name="Singh A."/>
            <person name="Wilkins M.J."/>
            <person name="Karaoz U."/>
            <person name="Brodie E.L."/>
            <person name="Williams K.H."/>
            <person name="Hubbard S.S."/>
            <person name="Banfield J.F."/>
        </authorList>
    </citation>
    <scope>NUCLEOTIDE SEQUENCE [LARGE SCALE GENOMIC DNA]</scope>
</reference>
<protein>
    <recommendedName>
        <fullName evidence="4">Lipocalin-like domain-containing protein</fullName>
    </recommendedName>
</protein>
<proteinExistence type="predicted"/>
<comment type="caution">
    <text evidence="2">The sequence shown here is derived from an EMBL/GenBank/DDBJ whole genome shotgun (WGS) entry which is preliminary data.</text>
</comment>
<evidence type="ECO:0008006" key="4">
    <source>
        <dbReference type="Google" id="ProtNLM"/>
    </source>
</evidence>
<dbReference type="Proteomes" id="UP000178114">
    <property type="component" value="Unassembled WGS sequence"/>
</dbReference>
<dbReference type="AlphaFoldDB" id="A0A1F5X1E1"/>
<evidence type="ECO:0000313" key="3">
    <source>
        <dbReference type="Proteomes" id="UP000178114"/>
    </source>
</evidence>
<feature type="signal peptide" evidence="1">
    <location>
        <begin position="1"/>
        <end position="18"/>
    </location>
</feature>
<keyword evidence="1" id="KW-0732">Signal</keyword>
<sequence>MRSILIALAIFVSTAVCAAEIAEYPESRITDLTFGSWAGSVYLEHPGRKETLFKCNGRLTSIKLAKNEYAVILCPPPEEKPDKLTVQIYKQNEITSAIVIYNYMSQLDRLHSQFFFAEKISNKILKRFSNTREP</sequence>
<evidence type="ECO:0000256" key="1">
    <source>
        <dbReference type="SAM" id="SignalP"/>
    </source>
</evidence>
<dbReference type="EMBL" id="MFID01000006">
    <property type="protein sequence ID" value="OGF81716.1"/>
    <property type="molecule type" value="Genomic_DNA"/>
</dbReference>
<evidence type="ECO:0000313" key="2">
    <source>
        <dbReference type="EMBL" id="OGF81716.1"/>
    </source>
</evidence>